<sequence>MLKGDADILVAKHGIDMELKCTCEGVIDNLAEPLCMPLREFVAQVDAHHNAALGSTNTKTGPVTAHSWAQQEVAEKLDADFHLLCACELRAGAACVGLYLEDRCMADERTAEVYCDFADLVGSMYVGTLKGHVLDAARVNK</sequence>
<dbReference type="Proteomes" id="UP000030671">
    <property type="component" value="Unassembled WGS sequence"/>
</dbReference>
<name>W4KAU0_HETIT</name>
<evidence type="ECO:0000313" key="2">
    <source>
        <dbReference type="Proteomes" id="UP000030671"/>
    </source>
</evidence>
<proteinExistence type="predicted"/>
<evidence type="ECO:0000313" key="1">
    <source>
        <dbReference type="EMBL" id="ETW82480.1"/>
    </source>
</evidence>
<accession>W4KAU0</accession>
<dbReference type="AlphaFoldDB" id="W4KAU0"/>
<dbReference type="GeneID" id="20672728"/>
<protein>
    <submittedName>
        <fullName evidence="1">Uncharacterized protein</fullName>
    </submittedName>
</protein>
<gene>
    <name evidence="1" type="ORF">HETIRDRAFT_408803</name>
</gene>
<dbReference type="STRING" id="747525.W4KAU0"/>
<dbReference type="RefSeq" id="XP_009544840.1">
    <property type="nucleotide sequence ID" value="XM_009546545.1"/>
</dbReference>
<dbReference type="OrthoDB" id="296793at2759"/>
<reference evidence="1 2" key="1">
    <citation type="journal article" date="2012" name="New Phytol.">
        <title>Insight into trade-off between wood decay and parasitism from the genome of a fungal forest pathogen.</title>
        <authorList>
            <person name="Olson A."/>
            <person name="Aerts A."/>
            <person name="Asiegbu F."/>
            <person name="Belbahri L."/>
            <person name="Bouzid O."/>
            <person name="Broberg A."/>
            <person name="Canback B."/>
            <person name="Coutinho P.M."/>
            <person name="Cullen D."/>
            <person name="Dalman K."/>
            <person name="Deflorio G."/>
            <person name="van Diepen L.T."/>
            <person name="Dunand C."/>
            <person name="Duplessis S."/>
            <person name="Durling M."/>
            <person name="Gonthier P."/>
            <person name="Grimwood J."/>
            <person name="Fossdal C.G."/>
            <person name="Hansson D."/>
            <person name="Henrissat B."/>
            <person name="Hietala A."/>
            <person name="Himmelstrand K."/>
            <person name="Hoffmeister D."/>
            <person name="Hogberg N."/>
            <person name="James T.Y."/>
            <person name="Karlsson M."/>
            <person name="Kohler A."/>
            <person name="Kues U."/>
            <person name="Lee Y.H."/>
            <person name="Lin Y.C."/>
            <person name="Lind M."/>
            <person name="Lindquist E."/>
            <person name="Lombard V."/>
            <person name="Lucas S."/>
            <person name="Lunden K."/>
            <person name="Morin E."/>
            <person name="Murat C."/>
            <person name="Park J."/>
            <person name="Raffaello T."/>
            <person name="Rouze P."/>
            <person name="Salamov A."/>
            <person name="Schmutz J."/>
            <person name="Solheim H."/>
            <person name="Stahlberg J."/>
            <person name="Velez H."/>
            <person name="de Vries R.P."/>
            <person name="Wiebenga A."/>
            <person name="Woodward S."/>
            <person name="Yakovlev I."/>
            <person name="Garbelotto M."/>
            <person name="Martin F."/>
            <person name="Grigoriev I.V."/>
            <person name="Stenlid J."/>
        </authorList>
    </citation>
    <scope>NUCLEOTIDE SEQUENCE [LARGE SCALE GENOMIC DNA]</scope>
    <source>
        <strain evidence="1 2">TC 32-1</strain>
    </source>
</reference>
<dbReference type="HOGENOM" id="CLU_1829940_0_0_1"/>
<keyword evidence="2" id="KW-1185">Reference proteome</keyword>
<dbReference type="KEGG" id="hir:HETIRDRAFT_408803"/>
<organism evidence="1 2">
    <name type="scientific">Heterobasidion irregulare (strain TC 32-1)</name>
    <dbReference type="NCBI Taxonomy" id="747525"/>
    <lineage>
        <taxon>Eukaryota</taxon>
        <taxon>Fungi</taxon>
        <taxon>Dikarya</taxon>
        <taxon>Basidiomycota</taxon>
        <taxon>Agaricomycotina</taxon>
        <taxon>Agaricomycetes</taxon>
        <taxon>Russulales</taxon>
        <taxon>Bondarzewiaceae</taxon>
        <taxon>Heterobasidion</taxon>
        <taxon>Heterobasidion annosum species complex</taxon>
    </lineage>
</organism>
<feature type="non-terminal residue" evidence="1">
    <location>
        <position position="141"/>
    </location>
</feature>
<dbReference type="InParanoid" id="W4KAU0"/>
<dbReference type="EMBL" id="KI925457">
    <property type="protein sequence ID" value="ETW82480.1"/>
    <property type="molecule type" value="Genomic_DNA"/>
</dbReference>